<accession>A0ABS8D849</accession>
<comment type="caution">
    <text evidence="2">The sequence shown here is derived from an EMBL/GenBank/DDBJ whole genome shotgun (WGS) entry which is preliminary data.</text>
</comment>
<keyword evidence="1" id="KW-1133">Transmembrane helix</keyword>
<evidence type="ECO:0000313" key="3">
    <source>
        <dbReference type="Proteomes" id="UP001165395"/>
    </source>
</evidence>
<dbReference type="RefSeq" id="WP_227180954.1">
    <property type="nucleotide sequence ID" value="NZ_JAJBZT010000005.1"/>
</dbReference>
<gene>
    <name evidence="2" type="ORF">LIN78_11395</name>
</gene>
<keyword evidence="1" id="KW-0472">Membrane</keyword>
<feature type="transmembrane region" description="Helical" evidence="1">
    <location>
        <begin position="80"/>
        <end position="99"/>
    </location>
</feature>
<protein>
    <submittedName>
        <fullName evidence="2">Uncharacterized protein</fullName>
    </submittedName>
</protein>
<proteinExistence type="predicted"/>
<dbReference type="EMBL" id="JAJBZT010000005">
    <property type="protein sequence ID" value="MCB6184151.1"/>
    <property type="molecule type" value="Genomic_DNA"/>
</dbReference>
<name>A0ABS8D849_9NEIS</name>
<sequence length="141" mass="16516">MKPWLYLLPSYTWQGESSTLLAYLTRLKSTKKLIELHSEESKPKFYFKSILPAFSLHIDAEFKQNNAAECHITYPLNSTAVMLMWSFVLIIWNVVQLWQWGQSNQPFQWKLLSTGTIGLICYLSLTLTFWRKVNALLPIEK</sequence>
<evidence type="ECO:0000313" key="2">
    <source>
        <dbReference type="EMBL" id="MCB6184151.1"/>
    </source>
</evidence>
<dbReference type="Proteomes" id="UP001165395">
    <property type="component" value="Unassembled WGS sequence"/>
</dbReference>
<evidence type="ECO:0000256" key="1">
    <source>
        <dbReference type="SAM" id="Phobius"/>
    </source>
</evidence>
<reference evidence="2" key="1">
    <citation type="submission" date="2021-10" db="EMBL/GenBank/DDBJ databases">
        <title>The complete genome sequence of Leeia sp. TBRC 13508.</title>
        <authorList>
            <person name="Charoenyingcharoen P."/>
            <person name="Yukphan P."/>
        </authorList>
    </citation>
    <scope>NUCLEOTIDE SEQUENCE</scope>
    <source>
        <strain evidence="2">TBRC 13508</strain>
    </source>
</reference>
<keyword evidence="1" id="KW-0812">Transmembrane</keyword>
<organism evidence="2 3">
    <name type="scientific">Leeia speluncae</name>
    <dbReference type="NCBI Taxonomy" id="2884804"/>
    <lineage>
        <taxon>Bacteria</taxon>
        <taxon>Pseudomonadati</taxon>
        <taxon>Pseudomonadota</taxon>
        <taxon>Betaproteobacteria</taxon>
        <taxon>Neisseriales</taxon>
        <taxon>Leeiaceae</taxon>
        <taxon>Leeia</taxon>
    </lineage>
</organism>
<keyword evidence="3" id="KW-1185">Reference proteome</keyword>
<feature type="transmembrane region" description="Helical" evidence="1">
    <location>
        <begin position="111"/>
        <end position="130"/>
    </location>
</feature>